<dbReference type="OrthoDB" id="9771580at2"/>
<accession>A0A7X3MVP0</accession>
<evidence type="ECO:0000313" key="2">
    <source>
        <dbReference type="Proteomes" id="UP000436483"/>
    </source>
</evidence>
<keyword evidence="2" id="KW-1185">Reference proteome</keyword>
<comment type="caution">
    <text evidence="1">The sequence shown here is derived from an EMBL/GenBank/DDBJ whole genome shotgun (WGS) entry which is preliminary data.</text>
</comment>
<protein>
    <submittedName>
        <fullName evidence="1">Uncharacterized protein</fullName>
    </submittedName>
</protein>
<organism evidence="1 2">
    <name type="scientific">Microvirga makkahensis</name>
    <dbReference type="NCBI Taxonomy" id="1128670"/>
    <lineage>
        <taxon>Bacteria</taxon>
        <taxon>Pseudomonadati</taxon>
        <taxon>Pseudomonadota</taxon>
        <taxon>Alphaproteobacteria</taxon>
        <taxon>Hyphomicrobiales</taxon>
        <taxon>Methylobacteriaceae</taxon>
        <taxon>Microvirga</taxon>
    </lineage>
</organism>
<dbReference type="RefSeq" id="WP_160887360.1">
    <property type="nucleotide sequence ID" value="NZ_WURB01000023.1"/>
</dbReference>
<dbReference type="EMBL" id="WURB01000023">
    <property type="protein sequence ID" value="MXQ13918.1"/>
    <property type="molecule type" value="Genomic_DNA"/>
</dbReference>
<dbReference type="AlphaFoldDB" id="A0A7X3MVP0"/>
<name>A0A7X3MVP0_9HYPH</name>
<reference evidence="1 2" key="1">
    <citation type="submission" date="2019-12" db="EMBL/GenBank/DDBJ databases">
        <authorList>
            <person name="Yuan C.-G."/>
        </authorList>
    </citation>
    <scope>NUCLEOTIDE SEQUENCE [LARGE SCALE GENOMIC DNA]</scope>
    <source>
        <strain evidence="1 2">KCTC 23863</strain>
    </source>
</reference>
<proteinExistence type="predicted"/>
<dbReference type="Proteomes" id="UP000436483">
    <property type="component" value="Unassembled WGS sequence"/>
</dbReference>
<evidence type="ECO:0000313" key="1">
    <source>
        <dbReference type="EMBL" id="MXQ13918.1"/>
    </source>
</evidence>
<gene>
    <name evidence="1" type="ORF">GR328_21135</name>
</gene>
<reference evidence="1 2" key="2">
    <citation type="submission" date="2020-01" db="EMBL/GenBank/DDBJ databases">
        <title>Microvirga sp. nov., an arsenate reduction bacterium isolated from Tibet hotspring sediments.</title>
        <authorList>
            <person name="Xian W.-D."/>
            <person name="Li W.-J."/>
        </authorList>
    </citation>
    <scope>NUCLEOTIDE SEQUENCE [LARGE SCALE GENOMIC DNA]</scope>
    <source>
        <strain evidence="1 2">KCTC 23863</strain>
    </source>
</reference>
<sequence length="115" mass="12984">MLSRLDEKTEGAIIPVMWRMHVDDLAGHLLERGGWQPLNLPAITEADVLDETRQNLGAYDFAPQYQQRSVAVDGGLIKWSWFERFKVAPAREPEDQIVQNWGAASTAGELNEYSV</sequence>